<sequence>MDDGLRKSLLRLLLKELYELLPIAERYQLRSSGTGSLKQPRRHLVQCSPRLCERFCGVHGGPSVQLLVQGPRPAFPTSLANFSAMSRGQPLHTCRDGQMTPDMRKERQAVGRGGGTDGYGMGWQEVPYGPGSGTLPEGITCT</sequence>
<organism evidence="1 2">
    <name type="scientific">Dallia pectoralis</name>
    <name type="common">Alaska blackfish</name>
    <dbReference type="NCBI Taxonomy" id="75939"/>
    <lineage>
        <taxon>Eukaryota</taxon>
        <taxon>Metazoa</taxon>
        <taxon>Chordata</taxon>
        <taxon>Craniata</taxon>
        <taxon>Vertebrata</taxon>
        <taxon>Euteleostomi</taxon>
        <taxon>Actinopterygii</taxon>
        <taxon>Neopterygii</taxon>
        <taxon>Teleostei</taxon>
        <taxon>Protacanthopterygii</taxon>
        <taxon>Esociformes</taxon>
        <taxon>Umbridae</taxon>
        <taxon>Dallia</taxon>
    </lineage>
</organism>
<evidence type="ECO:0000313" key="1">
    <source>
        <dbReference type="EMBL" id="KAJ7996070.1"/>
    </source>
</evidence>
<protein>
    <submittedName>
        <fullName evidence="1">Uncharacterized protein</fullName>
    </submittedName>
</protein>
<gene>
    <name evidence="1" type="ORF">DPEC_G00233260</name>
</gene>
<comment type="caution">
    <text evidence="1">The sequence shown here is derived from an EMBL/GenBank/DDBJ whole genome shotgun (WGS) entry which is preliminary data.</text>
</comment>
<proteinExistence type="predicted"/>
<accession>A0ACC2FXJ4</accession>
<evidence type="ECO:0000313" key="2">
    <source>
        <dbReference type="Proteomes" id="UP001157502"/>
    </source>
</evidence>
<dbReference type="Proteomes" id="UP001157502">
    <property type="component" value="Chromosome 20"/>
</dbReference>
<reference evidence="1" key="1">
    <citation type="submission" date="2021-05" db="EMBL/GenBank/DDBJ databases">
        <authorList>
            <person name="Pan Q."/>
            <person name="Jouanno E."/>
            <person name="Zahm M."/>
            <person name="Klopp C."/>
            <person name="Cabau C."/>
            <person name="Louis A."/>
            <person name="Berthelot C."/>
            <person name="Parey E."/>
            <person name="Roest Crollius H."/>
            <person name="Montfort J."/>
            <person name="Robinson-Rechavi M."/>
            <person name="Bouchez O."/>
            <person name="Lampietro C."/>
            <person name="Lopez Roques C."/>
            <person name="Donnadieu C."/>
            <person name="Postlethwait J."/>
            <person name="Bobe J."/>
            <person name="Dillon D."/>
            <person name="Chandos A."/>
            <person name="von Hippel F."/>
            <person name="Guiguen Y."/>
        </authorList>
    </citation>
    <scope>NUCLEOTIDE SEQUENCE</scope>
    <source>
        <strain evidence="1">YG-Jan2019</strain>
    </source>
</reference>
<keyword evidence="2" id="KW-1185">Reference proteome</keyword>
<dbReference type="EMBL" id="CM055747">
    <property type="protein sequence ID" value="KAJ7996070.1"/>
    <property type="molecule type" value="Genomic_DNA"/>
</dbReference>
<name>A0ACC2FXJ4_DALPE</name>